<dbReference type="EMBL" id="CP036273">
    <property type="protein sequence ID" value="QDU24292.1"/>
    <property type="molecule type" value="Genomic_DNA"/>
</dbReference>
<name>A0A517Y3J9_9BACT</name>
<sequence length="75" mass="8504">MNASATLDAVRAWPVDDQLDLLFRLWDHIADAGWRPSPPPELLAELTRRLAAHDADPSRARTWEQVVAHVQRPRG</sequence>
<accession>A0A517Y3J9</accession>
<organism evidence="1 2">
    <name type="scientific">Urbifossiella limnaea</name>
    <dbReference type="NCBI Taxonomy" id="2528023"/>
    <lineage>
        <taxon>Bacteria</taxon>
        <taxon>Pseudomonadati</taxon>
        <taxon>Planctomycetota</taxon>
        <taxon>Planctomycetia</taxon>
        <taxon>Gemmatales</taxon>
        <taxon>Gemmataceae</taxon>
        <taxon>Urbifossiella</taxon>
    </lineage>
</organism>
<protein>
    <submittedName>
        <fullName evidence="1">Addiction module component</fullName>
    </submittedName>
</protein>
<dbReference type="Pfam" id="PF09720">
    <property type="entry name" value="Unstab_antitox"/>
    <property type="match status" value="1"/>
</dbReference>
<dbReference type="KEGG" id="uli:ETAA1_63060"/>
<proteinExistence type="predicted"/>
<evidence type="ECO:0000313" key="2">
    <source>
        <dbReference type="Proteomes" id="UP000319576"/>
    </source>
</evidence>
<dbReference type="NCBIfam" id="TIGR02574">
    <property type="entry name" value="stabl_TIGR02574"/>
    <property type="match status" value="1"/>
</dbReference>
<keyword evidence="2" id="KW-1185">Reference proteome</keyword>
<dbReference type="AlphaFoldDB" id="A0A517Y3J9"/>
<gene>
    <name evidence="1" type="ORF">ETAA1_63060</name>
</gene>
<reference evidence="1 2" key="1">
    <citation type="submission" date="2019-02" db="EMBL/GenBank/DDBJ databases">
        <title>Deep-cultivation of Planctomycetes and their phenomic and genomic characterization uncovers novel biology.</title>
        <authorList>
            <person name="Wiegand S."/>
            <person name="Jogler M."/>
            <person name="Boedeker C."/>
            <person name="Pinto D."/>
            <person name="Vollmers J."/>
            <person name="Rivas-Marin E."/>
            <person name="Kohn T."/>
            <person name="Peeters S.H."/>
            <person name="Heuer A."/>
            <person name="Rast P."/>
            <person name="Oberbeckmann S."/>
            <person name="Bunk B."/>
            <person name="Jeske O."/>
            <person name="Meyerdierks A."/>
            <person name="Storesund J.E."/>
            <person name="Kallscheuer N."/>
            <person name="Luecker S."/>
            <person name="Lage O.M."/>
            <person name="Pohl T."/>
            <person name="Merkel B.J."/>
            <person name="Hornburger P."/>
            <person name="Mueller R.-W."/>
            <person name="Bruemmer F."/>
            <person name="Labrenz M."/>
            <person name="Spormann A.M."/>
            <person name="Op den Camp H."/>
            <person name="Overmann J."/>
            <person name="Amann R."/>
            <person name="Jetten M.S.M."/>
            <person name="Mascher T."/>
            <person name="Medema M.H."/>
            <person name="Devos D.P."/>
            <person name="Kaster A.-K."/>
            <person name="Ovreas L."/>
            <person name="Rohde M."/>
            <person name="Galperin M.Y."/>
            <person name="Jogler C."/>
        </authorList>
    </citation>
    <scope>NUCLEOTIDE SEQUENCE [LARGE SCALE GENOMIC DNA]</scope>
    <source>
        <strain evidence="1 2">ETA_A1</strain>
    </source>
</reference>
<dbReference type="RefSeq" id="WP_145244457.1">
    <property type="nucleotide sequence ID" value="NZ_CP036273.1"/>
</dbReference>
<evidence type="ECO:0000313" key="1">
    <source>
        <dbReference type="EMBL" id="QDU24292.1"/>
    </source>
</evidence>
<dbReference type="Proteomes" id="UP000319576">
    <property type="component" value="Chromosome"/>
</dbReference>
<dbReference type="InterPro" id="IPR013406">
    <property type="entry name" value="CHP02574_addiction_mod"/>
</dbReference>
<dbReference type="OrthoDB" id="8909055at2"/>